<name>A0A8W8IXN0_MAGGI</name>
<dbReference type="PANTHER" id="PTHR33845:SF1">
    <property type="entry name" value="C2H2-TYPE DOMAIN-CONTAINING PROTEIN"/>
    <property type="match status" value="1"/>
</dbReference>
<dbReference type="Gene3D" id="3.10.100.10">
    <property type="entry name" value="Mannose-Binding Protein A, subunit A"/>
    <property type="match status" value="2"/>
</dbReference>
<feature type="region of interest" description="Disordered" evidence="3">
    <location>
        <begin position="756"/>
        <end position="779"/>
    </location>
</feature>
<accession>A0A8W8IXN0</accession>
<sequence>MATILQPLVVLTTLLAVSLACRDGWVKHANYCFLFSHNKVHWAEAAEICRAFNSWLAEPTTHDIDNFIVSKTRATIYCLTHDKKSKAVRKAEGRQTSNNPTSGGCTRKLWNSPPHWNTKILQSQESQASEASVSGVDRLSKLNEFLSICNASPIKKIREPFETSSERTKRRYAAKATECLTLLLETICPGESDDLKDAMFLKCESSYTDFDAPECIKALVDSFLKAETPTVRLQILSILANHYSFKDINAKIPSVTQHKFYTARKHAKDFGVGAQVPVEKRSREKVDTAKLEHFLDFITSNQVIKDLPLGEKTLILSTGEIIQTPYVIRCLAPATIVRQYSQLCIEENFEPIGQSTMYMILAECSAAMRRSVEGVDYYVAEASEAFRALEDMVREMQIPAYEQKEIVERLMQAKHYLKTDFKMHVRPSSNVADHCLSHALSEADSLYFEEECSHHHSDSCVHCYQLDNILSSILDMVEKSVSAIKELKAHVLRSKNQGRARANVTENLGDGDLFLVADWAMKFLPRKFREGQTDWFGKRGINWHIAVCATKNNDSYVLDTYLHILDSQCPQDSRLTSALIIDVVKDMANRREVHNVHIWSDNAGCYKSSYTLYALHQELKPIIKSYNFCEAQDGKGPCDRKASHIKSAIKIYVNEGNDVLDASQMKKAIDTQQHGQYRVKVVTPIIDVNEDKCAIKAIPNLSLLNNFEFSPDGLRVWKAYNIGSGKLYPWINAEIPVTQLNINQTWPIDVHSALLPLDDDESPEHNQSSEPVPKKQKTSDNVFHCANEECDRNFKTLSSLEHHQLLGNCSLRPEKNLLDRSKVLYQEKLSTVNTTCSTFYEDHSQSSTAMNEKSVKQIGWALKIKKQKVFFNDDQKDFLNEKFNIGKLTGKKEDPAKVSRDMPYVKKDGKHRFGKEEYLTPTQVASFFSRLSQKDRKCEDGDFLAASSDKKMCILKEEVLSRPKRVYWLGGSDLQKEGTFQWLSSGNPFSYTNWIPGDPNNANAGEDCLIANWSGDGKWADADCEWVEYYICQNEDESGEIQIIG</sequence>
<dbReference type="AlphaFoldDB" id="A0A8W8IXN0"/>
<keyword evidence="2" id="KW-0479">Metal-binding</keyword>
<evidence type="ECO:0000256" key="1">
    <source>
        <dbReference type="ARBA" id="ARBA00023157"/>
    </source>
</evidence>
<dbReference type="EnsemblMetazoa" id="G15852.4">
    <property type="protein sequence ID" value="G15852.4:cds"/>
    <property type="gene ID" value="G15852"/>
</dbReference>
<feature type="domain" description="C-type lectin" evidence="5">
    <location>
        <begin position="938"/>
        <end position="1033"/>
    </location>
</feature>
<keyword evidence="4" id="KW-0732">Signal</keyword>
<feature type="signal peptide" evidence="4">
    <location>
        <begin position="1"/>
        <end position="20"/>
    </location>
</feature>
<dbReference type="PANTHER" id="PTHR33845">
    <property type="entry name" value="C2H2-TYPE DOMAIN-CONTAINING PROTEIN"/>
    <property type="match status" value="1"/>
</dbReference>
<evidence type="ECO:0000313" key="7">
    <source>
        <dbReference type="EnsemblMetazoa" id="G15852.4:cds"/>
    </source>
</evidence>
<dbReference type="SMART" id="SM00034">
    <property type="entry name" value="CLECT"/>
    <property type="match status" value="2"/>
</dbReference>
<dbReference type="PROSITE" id="PS00615">
    <property type="entry name" value="C_TYPE_LECTIN_1"/>
    <property type="match status" value="1"/>
</dbReference>
<keyword evidence="2" id="KW-0863">Zinc-finger</keyword>
<dbReference type="Pfam" id="PF00059">
    <property type="entry name" value="Lectin_C"/>
    <property type="match status" value="1"/>
</dbReference>
<keyword evidence="1" id="KW-1015">Disulfide bond</keyword>
<evidence type="ECO:0000256" key="2">
    <source>
        <dbReference type="PROSITE-ProRule" id="PRU00042"/>
    </source>
</evidence>
<evidence type="ECO:0000256" key="3">
    <source>
        <dbReference type="SAM" id="MobiDB-lite"/>
    </source>
</evidence>
<evidence type="ECO:0000259" key="5">
    <source>
        <dbReference type="PROSITE" id="PS50041"/>
    </source>
</evidence>
<protein>
    <submittedName>
        <fullName evidence="7">Uncharacterized protein</fullName>
    </submittedName>
</protein>
<organism evidence="7 8">
    <name type="scientific">Magallana gigas</name>
    <name type="common">Pacific oyster</name>
    <name type="synonym">Crassostrea gigas</name>
    <dbReference type="NCBI Taxonomy" id="29159"/>
    <lineage>
        <taxon>Eukaryota</taxon>
        <taxon>Metazoa</taxon>
        <taxon>Spiralia</taxon>
        <taxon>Lophotrochozoa</taxon>
        <taxon>Mollusca</taxon>
        <taxon>Bivalvia</taxon>
        <taxon>Autobranchia</taxon>
        <taxon>Pteriomorphia</taxon>
        <taxon>Ostreida</taxon>
        <taxon>Ostreoidea</taxon>
        <taxon>Ostreidae</taxon>
        <taxon>Magallana</taxon>
    </lineage>
</organism>
<dbReference type="InterPro" id="IPR018378">
    <property type="entry name" value="C-type_lectin_CS"/>
</dbReference>
<dbReference type="SUPFAM" id="SSF56436">
    <property type="entry name" value="C-type lectin-like"/>
    <property type="match status" value="2"/>
</dbReference>
<dbReference type="InterPro" id="IPR016187">
    <property type="entry name" value="CTDL_fold"/>
</dbReference>
<dbReference type="CDD" id="cd00037">
    <property type="entry name" value="CLECT"/>
    <property type="match status" value="2"/>
</dbReference>
<dbReference type="InterPro" id="IPR016186">
    <property type="entry name" value="C-type_lectin-like/link_sf"/>
</dbReference>
<keyword evidence="2" id="KW-0862">Zinc</keyword>
<evidence type="ECO:0000313" key="8">
    <source>
        <dbReference type="Proteomes" id="UP000005408"/>
    </source>
</evidence>
<reference evidence="7" key="1">
    <citation type="submission" date="2022-08" db="UniProtKB">
        <authorList>
            <consortium name="EnsemblMetazoa"/>
        </authorList>
    </citation>
    <scope>IDENTIFICATION</scope>
    <source>
        <strain evidence="7">05x7-T-G4-1.051#20</strain>
    </source>
</reference>
<dbReference type="GO" id="GO:0008270">
    <property type="term" value="F:zinc ion binding"/>
    <property type="evidence" value="ECO:0007669"/>
    <property type="project" value="UniProtKB-KW"/>
</dbReference>
<dbReference type="InterPro" id="IPR013087">
    <property type="entry name" value="Znf_C2H2_type"/>
</dbReference>
<proteinExistence type="predicted"/>
<evidence type="ECO:0000259" key="6">
    <source>
        <dbReference type="PROSITE" id="PS50157"/>
    </source>
</evidence>
<dbReference type="InterPro" id="IPR001304">
    <property type="entry name" value="C-type_lectin-like"/>
</dbReference>
<feature type="domain" description="C2H2-type" evidence="6">
    <location>
        <begin position="783"/>
        <end position="813"/>
    </location>
</feature>
<evidence type="ECO:0000256" key="4">
    <source>
        <dbReference type="SAM" id="SignalP"/>
    </source>
</evidence>
<dbReference type="PROSITE" id="PS50041">
    <property type="entry name" value="C_TYPE_LECTIN_2"/>
    <property type="match status" value="1"/>
</dbReference>
<dbReference type="PROSITE" id="PS50157">
    <property type="entry name" value="ZINC_FINGER_C2H2_2"/>
    <property type="match status" value="1"/>
</dbReference>
<dbReference type="Proteomes" id="UP000005408">
    <property type="component" value="Unassembled WGS sequence"/>
</dbReference>
<feature type="chain" id="PRO_5036496719" evidence="4">
    <location>
        <begin position="21"/>
        <end position="1045"/>
    </location>
</feature>
<keyword evidence="8" id="KW-1185">Reference proteome</keyword>